<name>A0A1G2RHF5_9BACT</name>
<sequence length="116" mass="13094">MNPEDVRNIAGQVCYLTELVGKTWEFDAKTYPELATLSGEERDRFVLNHVLLHLLKSMGKIATALEAAEHGKPFDQKMVQEVAWKLLVNALQVANISNMTPQQVAEDLAKWIESKE</sequence>
<evidence type="ECO:0008006" key="3">
    <source>
        <dbReference type="Google" id="ProtNLM"/>
    </source>
</evidence>
<evidence type="ECO:0000313" key="2">
    <source>
        <dbReference type="Proteomes" id="UP000177287"/>
    </source>
</evidence>
<organism evidence="1 2">
    <name type="scientific">Candidatus Wildermuthbacteria bacterium RIFCSPLOWO2_01_FULL_47_18</name>
    <dbReference type="NCBI Taxonomy" id="1802460"/>
    <lineage>
        <taxon>Bacteria</taxon>
        <taxon>Candidatus Wildermuthiibacteriota</taxon>
    </lineage>
</organism>
<reference evidence="1 2" key="1">
    <citation type="journal article" date="2016" name="Nat. Commun.">
        <title>Thousands of microbial genomes shed light on interconnected biogeochemical processes in an aquifer system.</title>
        <authorList>
            <person name="Anantharaman K."/>
            <person name="Brown C.T."/>
            <person name="Hug L.A."/>
            <person name="Sharon I."/>
            <person name="Castelle C.J."/>
            <person name="Probst A.J."/>
            <person name="Thomas B.C."/>
            <person name="Singh A."/>
            <person name="Wilkins M.J."/>
            <person name="Karaoz U."/>
            <person name="Brodie E.L."/>
            <person name="Williams K.H."/>
            <person name="Hubbard S.S."/>
            <person name="Banfield J.F."/>
        </authorList>
    </citation>
    <scope>NUCLEOTIDE SEQUENCE [LARGE SCALE GENOMIC DNA]</scope>
</reference>
<dbReference type="Proteomes" id="UP000177287">
    <property type="component" value="Unassembled WGS sequence"/>
</dbReference>
<gene>
    <name evidence="1" type="ORF">A3A27_00495</name>
</gene>
<evidence type="ECO:0000313" key="1">
    <source>
        <dbReference type="EMBL" id="OHA72270.1"/>
    </source>
</evidence>
<comment type="caution">
    <text evidence="1">The sequence shown here is derived from an EMBL/GenBank/DDBJ whole genome shotgun (WGS) entry which is preliminary data.</text>
</comment>
<dbReference type="AlphaFoldDB" id="A0A1G2RHF5"/>
<protein>
    <recommendedName>
        <fullName evidence="3">NTP pyrophosphohydrolase MazG putative catalytic core domain-containing protein</fullName>
    </recommendedName>
</protein>
<dbReference type="EMBL" id="MHUF01000022">
    <property type="protein sequence ID" value="OHA72270.1"/>
    <property type="molecule type" value="Genomic_DNA"/>
</dbReference>
<proteinExistence type="predicted"/>
<accession>A0A1G2RHF5</accession>